<keyword evidence="1" id="KW-0812">Transmembrane</keyword>
<name>M1WR35_PSEP2</name>
<gene>
    <name evidence="2" type="ordered locus">BN4_12089</name>
</gene>
<dbReference type="OrthoDB" id="5465036at2"/>
<protein>
    <submittedName>
        <fullName evidence="2">Uncharacterized protein</fullName>
    </submittedName>
</protein>
<accession>M1WR35</accession>
<dbReference type="BioCyc" id="DPIE1322246:BN4_RS10500-MONOMER"/>
<dbReference type="EMBL" id="FO203427">
    <property type="protein sequence ID" value="CCH49324.1"/>
    <property type="molecule type" value="Genomic_DNA"/>
</dbReference>
<proteinExistence type="predicted"/>
<feature type="transmembrane region" description="Helical" evidence="1">
    <location>
        <begin position="12"/>
        <end position="31"/>
    </location>
</feature>
<evidence type="ECO:0000256" key="1">
    <source>
        <dbReference type="SAM" id="Phobius"/>
    </source>
</evidence>
<dbReference type="RefSeq" id="WP_015415368.1">
    <property type="nucleotide sequence ID" value="NC_020409.1"/>
</dbReference>
<dbReference type="KEGG" id="dpi:BN4_12089"/>
<dbReference type="STRING" id="1322246.BN4_12089"/>
<dbReference type="eggNOG" id="ENOG5031CM3">
    <property type="taxonomic scope" value="Bacteria"/>
</dbReference>
<reference evidence="2 3" key="1">
    <citation type="journal article" date="2013" name="PLoS ONE">
        <title>The first genomic and proteomic characterization of a deep-sea sulfate reducer: insights into the piezophilic lifestyle of Desulfovibrio piezophilus.</title>
        <authorList>
            <person name="Pradel N."/>
            <person name="Ji B."/>
            <person name="Gimenez G."/>
            <person name="Talla E."/>
            <person name="Lenoble P."/>
            <person name="Garel M."/>
            <person name="Tamburini C."/>
            <person name="Fourquet P."/>
            <person name="Lebrun R."/>
            <person name="Bertin P."/>
            <person name="Denis Y."/>
            <person name="Pophillat M."/>
            <person name="Barbe V."/>
            <person name="Ollivier B."/>
            <person name="Dolla A."/>
        </authorList>
    </citation>
    <scope>NUCLEOTIDE SEQUENCE [LARGE SCALE GENOMIC DNA]</scope>
    <source>
        <strain evidence="3">DSM 10523 / SB164P1</strain>
    </source>
</reference>
<evidence type="ECO:0000313" key="3">
    <source>
        <dbReference type="Proteomes" id="UP000011724"/>
    </source>
</evidence>
<evidence type="ECO:0000313" key="2">
    <source>
        <dbReference type="EMBL" id="CCH49324.1"/>
    </source>
</evidence>
<organism evidence="2 3">
    <name type="scientific">Pseudodesulfovibrio piezophilus (strain DSM 21447 / JCM 15486 / C1TLV30)</name>
    <name type="common">Desulfovibrio piezophilus</name>
    <dbReference type="NCBI Taxonomy" id="1322246"/>
    <lineage>
        <taxon>Bacteria</taxon>
        <taxon>Pseudomonadati</taxon>
        <taxon>Thermodesulfobacteriota</taxon>
        <taxon>Desulfovibrionia</taxon>
        <taxon>Desulfovibrionales</taxon>
        <taxon>Desulfovibrionaceae</taxon>
    </lineage>
</organism>
<sequence>MAARKNKNNEKIRNILLILFALAVMLVFFNLDIMRSGESVFSRTASKKLTFTGDLGRRDYSEEEVDALLRLIKRHTRIIDTTHIECSVQDRYKKLTDTSQILFEIHMVMQDGARISTPVRRTTRKHLVQDIIAKFNKDISAYKKLIKDGKKVNSLVNTM</sequence>
<dbReference type="AlphaFoldDB" id="M1WR35"/>
<keyword evidence="1" id="KW-0472">Membrane</keyword>
<keyword evidence="1" id="KW-1133">Transmembrane helix</keyword>
<keyword evidence="3" id="KW-1185">Reference proteome</keyword>
<dbReference type="Proteomes" id="UP000011724">
    <property type="component" value="Chromosome"/>
</dbReference>
<dbReference type="HOGENOM" id="CLU_1641017_0_0_7"/>
<dbReference type="PATRIC" id="fig|879567.3.peg.2223"/>
<reference evidence="3" key="2">
    <citation type="journal article" date="2013" name="Stand. Genomic Sci.">
        <title>Complete genome sequence of Desulfocapsa sulfexigens, a marine deltaproteobacterium specialized in disproportionating inorganic sulfur compounds.</title>
        <authorList>
            <person name="Finster K.W."/>
            <person name="Kjeldsen K.U."/>
            <person name="Kube M."/>
            <person name="Reinhardt R."/>
            <person name="Mussmann M."/>
            <person name="Amann R."/>
            <person name="Schreiber L."/>
        </authorList>
    </citation>
    <scope>NUCLEOTIDE SEQUENCE [LARGE SCALE GENOMIC DNA]</scope>
    <source>
        <strain evidence="3">DSM 10523 / SB164P1</strain>
    </source>
</reference>